<proteinExistence type="predicted"/>
<evidence type="ECO:0000256" key="1">
    <source>
        <dbReference type="SAM" id="MobiDB-lite"/>
    </source>
</evidence>
<dbReference type="STRING" id="414004.CENSYa_2022"/>
<dbReference type="EnsemblBacteria" id="ABK78626">
    <property type="protein sequence ID" value="ABK78626"/>
    <property type="gene ID" value="CENSYa_2022"/>
</dbReference>
<evidence type="ECO:0000313" key="3">
    <source>
        <dbReference type="Proteomes" id="UP000000758"/>
    </source>
</evidence>
<reference evidence="2 3" key="1">
    <citation type="journal article" date="2006" name="Proc. Natl. Acad. Sci. U.S.A.">
        <title>Genomic analysis of the uncultivated marine crenarchaeote Cenarchaeum symbiosum.</title>
        <authorList>
            <person name="Hallam S.J."/>
            <person name="Konstantinidis K.T."/>
            <person name="Putnam N."/>
            <person name="Schleper C."/>
            <person name="Watanabe Y."/>
            <person name="Sugahara J."/>
            <person name="Preston C."/>
            <person name="de la Torre J."/>
            <person name="Richardson P.M."/>
            <person name="DeLong E.F."/>
        </authorList>
    </citation>
    <scope>NUCLEOTIDE SEQUENCE [LARGE SCALE GENOMIC DNA]</scope>
    <source>
        <strain evidence="3">A</strain>
    </source>
</reference>
<organism evidence="2 3">
    <name type="scientific">Cenarchaeum symbiosum (strain A)</name>
    <dbReference type="NCBI Taxonomy" id="414004"/>
    <lineage>
        <taxon>Archaea</taxon>
        <taxon>Nitrososphaerota</taxon>
        <taxon>Candidatus Cenarchaeales</taxon>
        <taxon>Candidatus Cenarchaeaceae</taxon>
        <taxon>Candidatus Cenarchaeum</taxon>
    </lineage>
</organism>
<name>A0RZ59_CENSY</name>
<evidence type="ECO:0000313" key="2">
    <source>
        <dbReference type="EMBL" id="ABK78626.1"/>
    </source>
</evidence>
<dbReference type="Proteomes" id="UP000000758">
    <property type="component" value="Chromosome"/>
</dbReference>
<sequence length="85" mass="9779">MGPRPRQGQIRHHYIISKCVRRVSIFLTKNNYKEVVCEFKNHRVGGGILGYIKDHPKEAKNTKCEFGTPPSPDSNMDYYSVPDVE</sequence>
<keyword evidence="3" id="KW-1185">Reference proteome</keyword>
<dbReference type="HOGENOM" id="CLU_2504808_0_0_2"/>
<dbReference type="EMBL" id="DP000238">
    <property type="protein sequence ID" value="ABK78626.1"/>
    <property type="molecule type" value="Genomic_DNA"/>
</dbReference>
<feature type="region of interest" description="Disordered" evidence="1">
    <location>
        <begin position="63"/>
        <end position="85"/>
    </location>
</feature>
<accession>A0RZ59</accession>
<dbReference type="KEGG" id="csy:CENSYa_2022"/>
<dbReference type="AlphaFoldDB" id="A0RZ59"/>
<protein>
    <submittedName>
        <fullName evidence="2">Uncharacterized protein</fullName>
    </submittedName>
</protein>
<gene>
    <name evidence="2" type="ordered locus">CENSYa_2022</name>
</gene>